<evidence type="ECO:0000313" key="9">
    <source>
        <dbReference type="EMBL" id="PIP33527.1"/>
    </source>
</evidence>
<accession>A0A2G9ZK34</accession>
<dbReference type="SUPFAM" id="SSF143865">
    <property type="entry name" value="CorA soluble domain-like"/>
    <property type="match status" value="1"/>
</dbReference>
<dbReference type="GO" id="GO:0050897">
    <property type="term" value="F:cobalt ion binding"/>
    <property type="evidence" value="ECO:0007669"/>
    <property type="project" value="TreeGrafter"/>
</dbReference>
<keyword evidence="4" id="KW-1003">Cell membrane</keyword>
<dbReference type="Gene3D" id="1.20.58.340">
    <property type="entry name" value="Magnesium transport protein CorA, transmembrane region"/>
    <property type="match status" value="2"/>
</dbReference>
<sequence length="321" mass="37065">MSNFEKISDNIQAVKIGGSELDEKIIWLNVVRAGRPEIEYLRKNFGFDLKSLRATLSTSLAERSIFEFLDNGYIFIILHYPRLADGQISTAEIDFFLGRNILVSVHNNELKAVNDLFNYRKKENSASFSGQRGHEAFLFAEILEKLAHHVYEIIDRHSSVIKQIEQTIFASQQKKAVTEILNLRRNIINCRRIMQGHKDILASFLASPFVKNAPDRQEPFVHLIEHAKNIWKILENQNEIINVLNSTNESLLNFRLSDTMKTLTVFSVMIFPLTLVAAIFSMQTKSGMPFLDQPNNFWLVIILMALSGVAMIWYFKRKKWL</sequence>
<dbReference type="PANTHER" id="PTHR46494">
    <property type="entry name" value="CORA FAMILY METAL ION TRANSPORTER (EUROFUNG)"/>
    <property type="match status" value="1"/>
</dbReference>
<dbReference type="EMBL" id="PCSD01000094">
    <property type="protein sequence ID" value="PIP33527.1"/>
    <property type="molecule type" value="Genomic_DNA"/>
</dbReference>
<comment type="similarity">
    <text evidence="2">Belongs to the CorA metal ion transporter (MIT) (TC 1.A.35) family.</text>
</comment>
<evidence type="ECO:0000256" key="7">
    <source>
        <dbReference type="ARBA" id="ARBA00023136"/>
    </source>
</evidence>
<dbReference type="Pfam" id="PF01544">
    <property type="entry name" value="CorA"/>
    <property type="match status" value="1"/>
</dbReference>
<comment type="caution">
    <text evidence="9">The sequence shown here is derived from an EMBL/GenBank/DDBJ whole genome shotgun (WGS) entry which is preliminary data.</text>
</comment>
<feature type="transmembrane region" description="Helical" evidence="8">
    <location>
        <begin position="296"/>
        <end position="315"/>
    </location>
</feature>
<evidence type="ECO:0000256" key="8">
    <source>
        <dbReference type="SAM" id="Phobius"/>
    </source>
</evidence>
<gene>
    <name evidence="9" type="ORF">COX22_03885</name>
</gene>
<dbReference type="SUPFAM" id="SSF144083">
    <property type="entry name" value="Magnesium transport protein CorA, transmembrane region"/>
    <property type="match status" value="1"/>
</dbReference>
<keyword evidence="7 8" id="KW-0472">Membrane</keyword>
<dbReference type="GO" id="GO:0005886">
    <property type="term" value="C:plasma membrane"/>
    <property type="evidence" value="ECO:0007669"/>
    <property type="project" value="UniProtKB-SubCell"/>
</dbReference>
<name>A0A2G9ZK34_9BACT</name>
<dbReference type="AlphaFoldDB" id="A0A2G9ZK34"/>
<evidence type="ECO:0000256" key="2">
    <source>
        <dbReference type="ARBA" id="ARBA00009765"/>
    </source>
</evidence>
<evidence type="ECO:0000256" key="4">
    <source>
        <dbReference type="ARBA" id="ARBA00022475"/>
    </source>
</evidence>
<evidence type="ECO:0008006" key="11">
    <source>
        <dbReference type="Google" id="ProtNLM"/>
    </source>
</evidence>
<dbReference type="GO" id="GO:0000287">
    <property type="term" value="F:magnesium ion binding"/>
    <property type="evidence" value="ECO:0007669"/>
    <property type="project" value="TreeGrafter"/>
</dbReference>
<dbReference type="Gene3D" id="3.30.460.20">
    <property type="entry name" value="CorA soluble domain-like"/>
    <property type="match status" value="1"/>
</dbReference>
<dbReference type="GO" id="GO:0015095">
    <property type="term" value="F:magnesium ion transmembrane transporter activity"/>
    <property type="evidence" value="ECO:0007669"/>
    <property type="project" value="TreeGrafter"/>
</dbReference>
<evidence type="ECO:0000256" key="5">
    <source>
        <dbReference type="ARBA" id="ARBA00022692"/>
    </source>
</evidence>
<dbReference type="InterPro" id="IPR045861">
    <property type="entry name" value="CorA_cytoplasmic_dom"/>
</dbReference>
<evidence type="ECO:0000313" key="10">
    <source>
        <dbReference type="Proteomes" id="UP000230729"/>
    </source>
</evidence>
<dbReference type="GO" id="GO:0015087">
    <property type="term" value="F:cobalt ion transmembrane transporter activity"/>
    <property type="evidence" value="ECO:0007669"/>
    <property type="project" value="TreeGrafter"/>
</dbReference>
<reference evidence="9 10" key="1">
    <citation type="submission" date="2017-09" db="EMBL/GenBank/DDBJ databases">
        <title>Depth-based differentiation of microbial function through sediment-hosted aquifers and enrichment of novel symbionts in the deep terrestrial subsurface.</title>
        <authorList>
            <person name="Probst A.J."/>
            <person name="Ladd B."/>
            <person name="Jarett J.K."/>
            <person name="Geller-Mcgrath D.E."/>
            <person name="Sieber C.M."/>
            <person name="Emerson J.B."/>
            <person name="Anantharaman K."/>
            <person name="Thomas B.C."/>
            <person name="Malmstrom R."/>
            <person name="Stieglmeier M."/>
            <person name="Klingl A."/>
            <person name="Woyke T."/>
            <person name="Ryan C.M."/>
            <person name="Banfield J.F."/>
        </authorList>
    </citation>
    <scope>NUCLEOTIDE SEQUENCE [LARGE SCALE GENOMIC DNA]</scope>
    <source>
        <strain evidence="9">CG23_combo_of_CG06-09_8_20_14_all_49_15</strain>
    </source>
</reference>
<evidence type="ECO:0000256" key="1">
    <source>
        <dbReference type="ARBA" id="ARBA00004651"/>
    </source>
</evidence>
<dbReference type="PANTHER" id="PTHR46494:SF1">
    <property type="entry name" value="CORA FAMILY METAL ION TRANSPORTER (EUROFUNG)"/>
    <property type="match status" value="1"/>
</dbReference>
<evidence type="ECO:0000256" key="3">
    <source>
        <dbReference type="ARBA" id="ARBA00022448"/>
    </source>
</evidence>
<dbReference type="Proteomes" id="UP000230729">
    <property type="component" value="Unassembled WGS sequence"/>
</dbReference>
<evidence type="ECO:0000256" key="6">
    <source>
        <dbReference type="ARBA" id="ARBA00022989"/>
    </source>
</evidence>
<feature type="transmembrane region" description="Helical" evidence="8">
    <location>
        <begin position="263"/>
        <end position="284"/>
    </location>
</feature>
<dbReference type="InterPro" id="IPR002523">
    <property type="entry name" value="MgTranspt_CorA/ZnTranspt_ZntB"/>
</dbReference>
<proteinExistence type="inferred from homology"/>
<dbReference type="InterPro" id="IPR045863">
    <property type="entry name" value="CorA_TM1_TM2"/>
</dbReference>
<dbReference type="CDD" id="cd12822">
    <property type="entry name" value="TmCorA-like"/>
    <property type="match status" value="1"/>
</dbReference>
<comment type="subcellular location">
    <subcellularLocation>
        <location evidence="1">Cell membrane</location>
        <topology evidence="1">Multi-pass membrane protein</topology>
    </subcellularLocation>
</comment>
<protein>
    <recommendedName>
        <fullName evidence="11">Magnesium transport protein CorA</fullName>
    </recommendedName>
</protein>
<organism evidence="9 10">
    <name type="scientific">Candidatus Falkowbacteria bacterium CG23_combo_of_CG06-09_8_20_14_all_49_15</name>
    <dbReference type="NCBI Taxonomy" id="1974572"/>
    <lineage>
        <taxon>Bacteria</taxon>
        <taxon>Candidatus Falkowiibacteriota</taxon>
    </lineage>
</organism>
<keyword evidence="5 8" id="KW-0812">Transmembrane</keyword>
<keyword evidence="6 8" id="KW-1133">Transmembrane helix</keyword>
<keyword evidence="3" id="KW-0813">Transport</keyword>